<dbReference type="InterPro" id="IPR000114">
    <property type="entry name" value="Ribosomal_uL16_bact-type"/>
</dbReference>
<organism evidence="4 5">
    <name type="scientific">Rhizophagus clarus</name>
    <dbReference type="NCBI Taxonomy" id="94130"/>
    <lineage>
        <taxon>Eukaryota</taxon>
        <taxon>Fungi</taxon>
        <taxon>Fungi incertae sedis</taxon>
        <taxon>Mucoromycota</taxon>
        <taxon>Glomeromycotina</taxon>
        <taxon>Glomeromycetes</taxon>
        <taxon>Glomerales</taxon>
        <taxon>Glomeraceae</taxon>
        <taxon>Rhizophagus</taxon>
    </lineage>
</organism>
<dbReference type="GO" id="GO:0005762">
    <property type="term" value="C:mitochondrial large ribosomal subunit"/>
    <property type="evidence" value="ECO:0007669"/>
    <property type="project" value="TreeGrafter"/>
</dbReference>
<dbReference type="STRING" id="94130.A0A2Z6RSE2"/>
<dbReference type="Pfam" id="PF00252">
    <property type="entry name" value="Ribosomal_L16"/>
    <property type="match status" value="1"/>
</dbReference>
<gene>
    <name evidence="4" type="ORF">RclHR1_05300004</name>
</gene>
<dbReference type="PANTHER" id="PTHR12220">
    <property type="entry name" value="50S/60S RIBOSOMAL PROTEIN L16"/>
    <property type="match status" value="1"/>
</dbReference>
<proteinExistence type="inferred from homology"/>
<dbReference type="InterPro" id="IPR036920">
    <property type="entry name" value="Ribosomal_uL16_sf"/>
</dbReference>
<dbReference type="InterPro" id="IPR016180">
    <property type="entry name" value="Ribosomal_uL16_dom"/>
</dbReference>
<evidence type="ECO:0000256" key="3">
    <source>
        <dbReference type="ARBA" id="ARBA00023274"/>
    </source>
</evidence>
<dbReference type="NCBIfam" id="TIGR01164">
    <property type="entry name" value="rplP_bact"/>
    <property type="match status" value="1"/>
</dbReference>
<dbReference type="Proteomes" id="UP000247702">
    <property type="component" value="Unassembled WGS sequence"/>
</dbReference>
<dbReference type="CDD" id="cd01433">
    <property type="entry name" value="Ribosomal_L16_L10e"/>
    <property type="match status" value="1"/>
</dbReference>
<comment type="similarity">
    <text evidence="1">Belongs to the universal ribosomal protein uL16 family.</text>
</comment>
<dbReference type="GO" id="GO:0003735">
    <property type="term" value="F:structural constituent of ribosome"/>
    <property type="evidence" value="ECO:0007669"/>
    <property type="project" value="InterPro"/>
</dbReference>
<evidence type="ECO:0000313" key="5">
    <source>
        <dbReference type="Proteomes" id="UP000247702"/>
    </source>
</evidence>
<dbReference type="EMBL" id="BEXD01003905">
    <property type="protein sequence ID" value="GBC03763.1"/>
    <property type="molecule type" value="Genomic_DNA"/>
</dbReference>
<protein>
    <submittedName>
        <fullName evidence="4">Uncharacterized protein</fullName>
    </submittedName>
</protein>
<dbReference type="Gene3D" id="3.90.1170.10">
    <property type="entry name" value="Ribosomal protein L10e/L16"/>
    <property type="match status" value="1"/>
</dbReference>
<dbReference type="PANTHER" id="PTHR12220:SF13">
    <property type="entry name" value="LARGE RIBOSOMAL SUBUNIT PROTEIN UL16M"/>
    <property type="match status" value="1"/>
</dbReference>
<evidence type="ECO:0000256" key="2">
    <source>
        <dbReference type="ARBA" id="ARBA00022980"/>
    </source>
</evidence>
<comment type="caution">
    <text evidence="4">The sequence shown here is derived from an EMBL/GenBank/DDBJ whole genome shotgun (WGS) entry which is preliminary data.</text>
</comment>
<keyword evidence="5" id="KW-1185">Reference proteome</keyword>
<dbReference type="GO" id="GO:0032543">
    <property type="term" value="P:mitochondrial translation"/>
    <property type="evidence" value="ECO:0007669"/>
    <property type="project" value="TreeGrafter"/>
</dbReference>
<evidence type="ECO:0000256" key="1">
    <source>
        <dbReference type="ARBA" id="ARBA00008931"/>
    </source>
</evidence>
<dbReference type="AlphaFoldDB" id="A0A2Z6RSE2"/>
<dbReference type="InterPro" id="IPR047873">
    <property type="entry name" value="Ribosomal_uL16"/>
</dbReference>
<dbReference type="GO" id="GO:0019843">
    <property type="term" value="F:rRNA binding"/>
    <property type="evidence" value="ECO:0007669"/>
    <property type="project" value="InterPro"/>
</dbReference>
<reference evidence="4 5" key="1">
    <citation type="submission" date="2017-11" db="EMBL/GenBank/DDBJ databases">
        <title>The genome of Rhizophagus clarus HR1 reveals common genetic basis of auxotrophy among arbuscular mycorrhizal fungi.</title>
        <authorList>
            <person name="Kobayashi Y."/>
        </authorList>
    </citation>
    <scope>NUCLEOTIDE SEQUENCE [LARGE SCALE GENOMIC DNA]</scope>
    <source>
        <strain evidence="4 5">HR1</strain>
    </source>
</reference>
<keyword evidence="2" id="KW-0689">Ribosomal protein</keyword>
<accession>A0A2Z6RSE2</accession>
<evidence type="ECO:0000313" key="4">
    <source>
        <dbReference type="EMBL" id="GBC03763.1"/>
    </source>
</evidence>
<sequence>MRVFPDIPVTSKGNETRMGKGKGSFEYYACRVPMNKILFEIGGGNIRREVAKEALRLASDKLPVKTEFVDKEAELKQEQKKFEQKTNKIIQIQ</sequence>
<name>A0A2Z6RSE2_9GLOM</name>
<dbReference type="SUPFAM" id="SSF54686">
    <property type="entry name" value="Ribosomal protein L16p/L10e"/>
    <property type="match status" value="1"/>
</dbReference>
<keyword evidence="3" id="KW-0687">Ribonucleoprotein</keyword>